<sequence>MGENIALDLPYPKIEKTVPKYLTIDEYNRILRYFYENAINSIGLRNFVLTMIFGILGLRLDSVISLNVDDIDLETRLICFTDKGKKERMLIVPRILCIVLSQYLELHDKKQGPLFLS</sequence>
<dbReference type="EMBL" id="BARS01039412">
    <property type="protein sequence ID" value="GAG18619.1"/>
    <property type="molecule type" value="Genomic_DNA"/>
</dbReference>
<feature type="domain" description="Tyr recombinase" evidence="2">
    <location>
        <begin position="17"/>
        <end position="117"/>
    </location>
</feature>
<evidence type="ECO:0000256" key="1">
    <source>
        <dbReference type="ARBA" id="ARBA00023172"/>
    </source>
</evidence>
<organism evidence="3">
    <name type="scientific">marine sediment metagenome</name>
    <dbReference type="NCBI Taxonomy" id="412755"/>
    <lineage>
        <taxon>unclassified sequences</taxon>
        <taxon>metagenomes</taxon>
        <taxon>ecological metagenomes</taxon>
    </lineage>
</organism>
<dbReference type="GO" id="GO:0006310">
    <property type="term" value="P:DNA recombination"/>
    <property type="evidence" value="ECO:0007669"/>
    <property type="project" value="UniProtKB-KW"/>
</dbReference>
<dbReference type="Pfam" id="PF00589">
    <property type="entry name" value="Phage_integrase"/>
    <property type="match status" value="1"/>
</dbReference>
<dbReference type="InterPro" id="IPR011010">
    <property type="entry name" value="DNA_brk_join_enz"/>
</dbReference>
<reference evidence="3" key="1">
    <citation type="journal article" date="2014" name="Front. Microbiol.">
        <title>High frequency of phylogenetically diverse reductive dehalogenase-homologous genes in deep subseafloor sedimentary metagenomes.</title>
        <authorList>
            <person name="Kawai M."/>
            <person name="Futagami T."/>
            <person name="Toyoda A."/>
            <person name="Takaki Y."/>
            <person name="Nishi S."/>
            <person name="Hori S."/>
            <person name="Arai W."/>
            <person name="Tsubouchi T."/>
            <person name="Morono Y."/>
            <person name="Uchiyama I."/>
            <person name="Ito T."/>
            <person name="Fujiyama A."/>
            <person name="Inagaki F."/>
            <person name="Takami H."/>
        </authorList>
    </citation>
    <scope>NUCLEOTIDE SEQUENCE</scope>
    <source>
        <strain evidence="3">Expedition CK06-06</strain>
    </source>
</reference>
<dbReference type="InterPro" id="IPR002104">
    <property type="entry name" value="Integrase_catalytic"/>
</dbReference>
<dbReference type="PROSITE" id="PS51898">
    <property type="entry name" value="TYR_RECOMBINASE"/>
    <property type="match status" value="1"/>
</dbReference>
<dbReference type="AlphaFoldDB" id="X0VK10"/>
<dbReference type="GO" id="GO:0003677">
    <property type="term" value="F:DNA binding"/>
    <property type="evidence" value="ECO:0007669"/>
    <property type="project" value="InterPro"/>
</dbReference>
<dbReference type="CDD" id="cd00397">
    <property type="entry name" value="DNA_BRE_C"/>
    <property type="match status" value="1"/>
</dbReference>
<accession>X0VK10</accession>
<protein>
    <recommendedName>
        <fullName evidence="2">Tyr recombinase domain-containing protein</fullName>
    </recommendedName>
</protein>
<evidence type="ECO:0000313" key="3">
    <source>
        <dbReference type="EMBL" id="GAG18619.1"/>
    </source>
</evidence>
<dbReference type="SUPFAM" id="SSF56349">
    <property type="entry name" value="DNA breaking-rejoining enzymes"/>
    <property type="match status" value="1"/>
</dbReference>
<dbReference type="GO" id="GO:0015074">
    <property type="term" value="P:DNA integration"/>
    <property type="evidence" value="ECO:0007669"/>
    <property type="project" value="InterPro"/>
</dbReference>
<keyword evidence="1" id="KW-0233">DNA recombination</keyword>
<feature type="non-terminal residue" evidence="3">
    <location>
        <position position="117"/>
    </location>
</feature>
<dbReference type="InterPro" id="IPR013762">
    <property type="entry name" value="Integrase-like_cat_sf"/>
</dbReference>
<dbReference type="Gene3D" id="1.10.443.10">
    <property type="entry name" value="Intergrase catalytic core"/>
    <property type="match status" value="1"/>
</dbReference>
<proteinExistence type="predicted"/>
<evidence type="ECO:0000259" key="2">
    <source>
        <dbReference type="PROSITE" id="PS51898"/>
    </source>
</evidence>
<gene>
    <name evidence="3" type="ORF">S01H1_60184</name>
</gene>
<comment type="caution">
    <text evidence="3">The sequence shown here is derived from an EMBL/GenBank/DDBJ whole genome shotgun (WGS) entry which is preliminary data.</text>
</comment>
<name>X0VK10_9ZZZZ</name>